<feature type="transmembrane region" description="Helical" evidence="6">
    <location>
        <begin position="102"/>
        <end position="126"/>
    </location>
</feature>
<dbReference type="PIRSF" id="PIRSF006060">
    <property type="entry name" value="AA_transporter"/>
    <property type="match status" value="1"/>
</dbReference>
<feature type="transmembrane region" description="Helical" evidence="6">
    <location>
        <begin position="432"/>
        <end position="450"/>
    </location>
</feature>
<keyword evidence="5 6" id="KW-0472">Membrane</keyword>
<feature type="transmembrane region" description="Helical" evidence="6">
    <location>
        <begin position="375"/>
        <end position="395"/>
    </location>
</feature>
<evidence type="ECO:0000256" key="2">
    <source>
        <dbReference type="ARBA" id="ARBA00022448"/>
    </source>
</evidence>
<dbReference type="InterPro" id="IPR002293">
    <property type="entry name" value="AA/rel_permease1"/>
</dbReference>
<organism evidence="7 8">
    <name type="scientific">Clostridium muellerianum</name>
    <dbReference type="NCBI Taxonomy" id="2716538"/>
    <lineage>
        <taxon>Bacteria</taxon>
        <taxon>Bacillati</taxon>
        <taxon>Bacillota</taxon>
        <taxon>Clostridia</taxon>
        <taxon>Eubacteriales</taxon>
        <taxon>Clostridiaceae</taxon>
        <taxon>Clostridium</taxon>
    </lineage>
</organism>
<dbReference type="PANTHER" id="PTHR43243:SF4">
    <property type="entry name" value="CATIONIC AMINO ACID TRANSPORTER 4"/>
    <property type="match status" value="1"/>
</dbReference>
<dbReference type="Gene3D" id="1.20.1740.10">
    <property type="entry name" value="Amino acid/polyamine transporter I"/>
    <property type="match status" value="1"/>
</dbReference>
<comment type="caution">
    <text evidence="7">The sequence shown here is derived from an EMBL/GenBank/DDBJ whole genome shotgun (WGS) entry which is preliminary data.</text>
</comment>
<comment type="subcellular location">
    <subcellularLocation>
        <location evidence="1">Membrane</location>
        <topology evidence="1">Multi-pass membrane protein</topology>
    </subcellularLocation>
</comment>
<sequence>MNLFARKKDVNSILDNNKNNSLERSLGAFDVTLMSIGATIGTGVMVLAGVVAARDAGPAVVLSFIASAIACTLVALCYSEFASSIPTSGSAYAYIYVSLGEFIAHLVGWSLFIGYTVCAATVASGWSSYFNSLLKQFGIKLPGAFVNIPSQGGLINIPAVVIVLVITLLLSRGTKESKKINNVMVFTKLGVIALFIVVGAFFVKPVRWQPFMPFGFKGVFAGAASVFLAFAGFDAVSTSAEEVKNPQKNLPIGIIASMIGCALIYVIVSLILTGMVHYTKLNVGDAMAYALSSVGQGWAASLLSVGAVIGILAVILAYVYGASRILFSMSRDGLLPRKYCSVNKKTNVPVFSTWVVGCLSALLSGVADIKQLADITNMVLLATFSLVAISIIILRKTHPKLERSFKVPLVPVLPLIAVACCVFLMFSLSKTTWLYFGIWVALGVVVYGVYSHKNSLLQSESSYNEYTSKKVIN</sequence>
<feature type="transmembrane region" description="Helical" evidence="6">
    <location>
        <begin position="183"/>
        <end position="202"/>
    </location>
</feature>
<keyword evidence="4 6" id="KW-1133">Transmembrane helix</keyword>
<evidence type="ECO:0000313" key="7">
    <source>
        <dbReference type="EMBL" id="NMM62249.1"/>
    </source>
</evidence>
<dbReference type="PANTHER" id="PTHR43243">
    <property type="entry name" value="INNER MEMBRANE TRANSPORTER YGJI-RELATED"/>
    <property type="match status" value="1"/>
</dbReference>
<evidence type="ECO:0000256" key="1">
    <source>
        <dbReference type="ARBA" id="ARBA00004141"/>
    </source>
</evidence>
<dbReference type="Proteomes" id="UP000537131">
    <property type="component" value="Unassembled WGS sequence"/>
</dbReference>
<feature type="transmembrane region" description="Helical" evidence="6">
    <location>
        <begin position="59"/>
        <end position="81"/>
    </location>
</feature>
<feature type="transmembrane region" description="Helical" evidence="6">
    <location>
        <begin position="254"/>
        <end position="278"/>
    </location>
</feature>
<evidence type="ECO:0000256" key="6">
    <source>
        <dbReference type="SAM" id="Phobius"/>
    </source>
</evidence>
<evidence type="ECO:0000256" key="5">
    <source>
        <dbReference type="ARBA" id="ARBA00023136"/>
    </source>
</evidence>
<reference evidence="7 8" key="1">
    <citation type="submission" date="2020-06" db="EMBL/GenBank/DDBJ databases">
        <title>Complete Genome Sequence of Clostridium muelleri sp. nov. P21T, an Acid-Alcohol Producing Acetogen Isolated from Old Hay.</title>
        <authorList>
            <person name="Duncan K.E."/>
            <person name="Tanner R.S."/>
        </authorList>
    </citation>
    <scope>NUCLEOTIDE SEQUENCE [LARGE SCALE GENOMIC DNA]</scope>
    <source>
        <strain evidence="7 8">P21</strain>
    </source>
</reference>
<gene>
    <name evidence="7" type="ORF">HBE96_06020</name>
</gene>
<feature type="transmembrane region" description="Helical" evidence="6">
    <location>
        <begin position="153"/>
        <end position="171"/>
    </location>
</feature>
<dbReference type="EMBL" id="JABBNI010000011">
    <property type="protein sequence ID" value="NMM62249.1"/>
    <property type="molecule type" value="Genomic_DNA"/>
</dbReference>
<keyword evidence="8" id="KW-1185">Reference proteome</keyword>
<dbReference type="Pfam" id="PF13520">
    <property type="entry name" value="AA_permease_2"/>
    <property type="match status" value="1"/>
</dbReference>
<evidence type="ECO:0000256" key="4">
    <source>
        <dbReference type="ARBA" id="ARBA00022989"/>
    </source>
</evidence>
<name>A0A7Y0HLS4_9CLOT</name>
<dbReference type="RefSeq" id="WP_169296854.1">
    <property type="nucleotide sequence ID" value="NZ_JABBNI010000011.1"/>
</dbReference>
<keyword evidence="3 6" id="KW-0812">Transmembrane</keyword>
<protein>
    <submittedName>
        <fullName evidence="7">Amino acid permease</fullName>
    </submittedName>
</protein>
<dbReference type="GO" id="GO:0016020">
    <property type="term" value="C:membrane"/>
    <property type="evidence" value="ECO:0007669"/>
    <property type="project" value="UniProtKB-SubCell"/>
</dbReference>
<feature type="transmembrane region" description="Helical" evidence="6">
    <location>
        <begin position="214"/>
        <end position="233"/>
    </location>
</feature>
<proteinExistence type="predicted"/>
<evidence type="ECO:0000313" key="8">
    <source>
        <dbReference type="Proteomes" id="UP000537131"/>
    </source>
</evidence>
<evidence type="ECO:0000256" key="3">
    <source>
        <dbReference type="ARBA" id="ARBA00022692"/>
    </source>
</evidence>
<keyword evidence="2" id="KW-0813">Transport</keyword>
<dbReference type="AlphaFoldDB" id="A0A7Y0HLS4"/>
<feature type="transmembrane region" description="Helical" evidence="6">
    <location>
        <begin position="31"/>
        <end position="53"/>
    </location>
</feature>
<feature type="transmembrane region" description="Helical" evidence="6">
    <location>
        <begin position="348"/>
        <end position="369"/>
    </location>
</feature>
<dbReference type="GO" id="GO:0015171">
    <property type="term" value="F:amino acid transmembrane transporter activity"/>
    <property type="evidence" value="ECO:0007669"/>
    <property type="project" value="TreeGrafter"/>
</dbReference>
<accession>A0A7Y0HLS4</accession>
<feature type="transmembrane region" description="Helical" evidence="6">
    <location>
        <begin position="407"/>
        <end position="426"/>
    </location>
</feature>
<feature type="transmembrane region" description="Helical" evidence="6">
    <location>
        <begin position="298"/>
        <end position="327"/>
    </location>
</feature>